<sequence length="165" mass="18642">MLLNQMLAANDKQTIEEQGFLEITKNTVKLQNDVYQFRNVTGFAVGEVKTKGIPFNLIFILFIIAFASGNIPGFGGWSLMFWVLVVGAVVYNFNRPKVYGLSLYLNSGHEIVFATKNIDLLNRAVRTLKDFMENPQDFQYVNITVESDNKGNIVVGDIYGKVYNK</sequence>
<reference evidence="2 3" key="1">
    <citation type="submission" date="2024-09" db="EMBL/GenBank/DDBJ databases">
        <title>Floridaenema gen nov. (Aerosakkonemataceae, Aerosakkonematales ord. nov., Cyanobacteria) from benthic tropical and subtropical fresh waters, with the description of four new species.</title>
        <authorList>
            <person name="Moretto J.A."/>
            <person name="Berthold D.E."/>
            <person name="Lefler F.W."/>
            <person name="Huang I.-S."/>
            <person name="Laughinghouse H. IV."/>
        </authorList>
    </citation>
    <scope>NUCLEOTIDE SEQUENCE [LARGE SCALE GENOMIC DNA]</scope>
    <source>
        <strain evidence="2 3">BLCC-F50</strain>
    </source>
</reference>
<accession>A0ABV4XMH9</accession>
<keyword evidence="3" id="KW-1185">Reference proteome</keyword>
<evidence type="ECO:0000313" key="2">
    <source>
        <dbReference type="EMBL" id="MFB2892929.1"/>
    </source>
</evidence>
<name>A0ABV4XMH9_9CYAN</name>
<protein>
    <submittedName>
        <fullName evidence="2">Uncharacterized protein</fullName>
    </submittedName>
</protein>
<gene>
    <name evidence="2" type="ORF">ACE1CI_08290</name>
</gene>
<dbReference type="RefSeq" id="WP_413262596.1">
    <property type="nucleotide sequence ID" value="NZ_JBHFNR010000056.1"/>
</dbReference>
<evidence type="ECO:0000313" key="3">
    <source>
        <dbReference type="Proteomes" id="UP001576784"/>
    </source>
</evidence>
<comment type="caution">
    <text evidence="2">The sequence shown here is derived from an EMBL/GenBank/DDBJ whole genome shotgun (WGS) entry which is preliminary data.</text>
</comment>
<evidence type="ECO:0000256" key="1">
    <source>
        <dbReference type="SAM" id="Phobius"/>
    </source>
</evidence>
<dbReference type="EMBL" id="JBHFNR010000056">
    <property type="protein sequence ID" value="MFB2892929.1"/>
    <property type="molecule type" value="Genomic_DNA"/>
</dbReference>
<feature type="transmembrane region" description="Helical" evidence="1">
    <location>
        <begin position="77"/>
        <end position="94"/>
    </location>
</feature>
<dbReference type="Proteomes" id="UP001576784">
    <property type="component" value="Unassembled WGS sequence"/>
</dbReference>
<organism evidence="2 3">
    <name type="scientific">Floridaenema flaviceps BLCC-F50</name>
    <dbReference type="NCBI Taxonomy" id="3153642"/>
    <lineage>
        <taxon>Bacteria</taxon>
        <taxon>Bacillati</taxon>
        <taxon>Cyanobacteriota</taxon>
        <taxon>Cyanophyceae</taxon>
        <taxon>Oscillatoriophycideae</taxon>
        <taxon>Aerosakkonematales</taxon>
        <taxon>Aerosakkonemataceae</taxon>
        <taxon>Floridanema</taxon>
        <taxon>Floridanema flaviceps</taxon>
    </lineage>
</organism>
<proteinExistence type="predicted"/>
<feature type="transmembrane region" description="Helical" evidence="1">
    <location>
        <begin position="53"/>
        <end position="71"/>
    </location>
</feature>
<keyword evidence="1" id="KW-0812">Transmembrane</keyword>
<keyword evidence="1" id="KW-1133">Transmembrane helix</keyword>
<keyword evidence="1" id="KW-0472">Membrane</keyword>